<name>A0A0P1FLR9_THAGE</name>
<dbReference type="Pfam" id="PF14329">
    <property type="entry name" value="DUF4386"/>
    <property type="match status" value="1"/>
</dbReference>
<dbReference type="EMBL" id="CYSA01000001">
    <property type="protein sequence ID" value="CUH62379.1"/>
    <property type="molecule type" value="Genomic_DNA"/>
</dbReference>
<feature type="transmembrane region" description="Helical" evidence="1">
    <location>
        <begin position="75"/>
        <end position="96"/>
    </location>
</feature>
<gene>
    <name evidence="2" type="ORF">TG4357_00068</name>
</gene>
<dbReference type="AlphaFoldDB" id="A0A0P1FLR9"/>
<evidence type="ECO:0000256" key="1">
    <source>
        <dbReference type="SAM" id="Phobius"/>
    </source>
</evidence>
<evidence type="ECO:0000313" key="2">
    <source>
        <dbReference type="EMBL" id="CUH62379.1"/>
    </source>
</evidence>
<proteinExistence type="predicted"/>
<accession>A0A0P1FLR9</accession>
<keyword evidence="1" id="KW-1133">Transmembrane helix</keyword>
<feature type="transmembrane region" description="Helical" evidence="1">
    <location>
        <begin position="103"/>
        <end position="124"/>
    </location>
</feature>
<organism evidence="2 3">
    <name type="scientific">Thalassovita gelatinovora</name>
    <name type="common">Thalassobius gelatinovorus</name>
    <dbReference type="NCBI Taxonomy" id="53501"/>
    <lineage>
        <taxon>Bacteria</taxon>
        <taxon>Pseudomonadati</taxon>
        <taxon>Pseudomonadota</taxon>
        <taxon>Alphaproteobacteria</taxon>
        <taxon>Rhodobacterales</taxon>
        <taxon>Roseobacteraceae</taxon>
        <taxon>Thalassovita</taxon>
    </lineage>
</organism>
<keyword evidence="1" id="KW-0812">Transmembrane</keyword>
<feature type="transmembrane region" description="Helical" evidence="1">
    <location>
        <begin position="49"/>
        <end position="69"/>
    </location>
</feature>
<protein>
    <submittedName>
        <fullName evidence="2">Uncharacterized protein</fullName>
    </submittedName>
</protein>
<evidence type="ECO:0000313" key="3">
    <source>
        <dbReference type="Proteomes" id="UP000051587"/>
    </source>
</evidence>
<reference evidence="2 3" key="1">
    <citation type="submission" date="2015-09" db="EMBL/GenBank/DDBJ databases">
        <authorList>
            <consortium name="Swine Surveillance"/>
        </authorList>
    </citation>
    <scope>NUCLEOTIDE SEQUENCE [LARGE SCALE GENOMIC DNA]</scope>
    <source>
        <strain evidence="2 3">CECT 4357</strain>
    </source>
</reference>
<keyword evidence="3" id="KW-1185">Reference proteome</keyword>
<feature type="transmembrane region" description="Helical" evidence="1">
    <location>
        <begin position="130"/>
        <end position="151"/>
    </location>
</feature>
<sequence>MLLGGDLNWLGQLMCFSNSAVVIAIGVLMRPVIATTAPRSADIYRAARITEAVLLAISVLIVQGSLSTLPFSSDVFYRVAMVVLGLGSIPMCLWLLSTKIVPTMLGALGLAGYLCLVAAMIASASGSGTASLALLLPGTAFEVIFGVTLVLRRRQFEPT</sequence>
<dbReference type="Proteomes" id="UP000051587">
    <property type="component" value="Unassembled WGS sequence"/>
</dbReference>
<feature type="transmembrane region" description="Helical" evidence="1">
    <location>
        <begin position="20"/>
        <end position="37"/>
    </location>
</feature>
<dbReference type="InterPro" id="IPR025495">
    <property type="entry name" value="DUF4386"/>
</dbReference>
<keyword evidence="1" id="KW-0472">Membrane</keyword>
<dbReference type="STRING" id="53501.SAMN04488043_11869"/>